<organism evidence="2 3">
    <name type="scientific">Desmophyllum pertusum</name>
    <dbReference type="NCBI Taxonomy" id="174260"/>
    <lineage>
        <taxon>Eukaryota</taxon>
        <taxon>Metazoa</taxon>
        <taxon>Cnidaria</taxon>
        <taxon>Anthozoa</taxon>
        <taxon>Hexacorallia</taxon>
        <taxon>Scleractinia</taxon>
        <taxon>Caryophylliina</taxon>
        <taxon>Caryophylliidae</taxon>
        <taxon>Desmophyllum</taxon>
    </lineage>
</organism>
<evidence type="ECO:0000313" key="2">
    <source>
        <dbReference type="EMBL" id="KAJ7387874.1"/>
    </source>
</evidence>
<evidence type="ECO:0000256" key="1">
    <source>
        <dbReference type="SAM" id="MobiDB-lite"/>
    </source>
</evidence>
<dbReference type="EMBL" id="MU825873">
    <property type="protein sequence ID" value="KAJ7387874.1"/>
    <property type="molecule type" value="Genomic_DNA"/>
</dbReference>
<feature type="compositionally biased region" description="Basic and acidic residues" evidence="1">
    <location>
        <begin position="17"/>
        <end position="27"/>
    </location>
</feature>
<name>A0A9W9ZVB6_9CNID</name>
<dbReference type="Proteomes" id="UP001163046">
    <property type="component" value="Unassembled WGS sequence"/>
</dbReference>
<reference evidence="2" key="1">
    <citation type="submission" date="2023-01" db="EMBL/GenBank/DDBJ databases">
        <title>Genome assembly of the deep-sea coral Lophelia pertusa.</title>
        <authorList>
            <person name="Herrera S."/>
            <person name="Cordes E."/>
        </authorList>
    </citation>
    <scope>NUCLEOTIDE SEQUENCE</scope>
    <source>
        <strain evidence="2">USNM1676648</strain>
        <tissue evidence="2">Polyp</tissue>
    </source>
</reference>
<dbReference type="AlphaFoldDB" id="A0A9W9ZVB6"/>
<proteinExistence type="predicted"/>
<evidence type="ECO:0000313" key="3">
    <source>
        <dbReference type="Proteomes" id="UP001163046"/>
    </source>
</evidence>
<sequence>MQGFIAEFANPSAKNQKSKETEEGCKWRSSDLHSKKLVLQEKQPKTLLLVLRQHDKQNHKKNAVGLQHNKTEELQVTLKDQPLRGLQSRHHRCSLSLVFGK</sequence>
<gene>
    <name evidence="2" type="ORF">OS493_001223</name>
</gene>
<comment type="caution">
    <text evidence="2">The sequence shown here is derived from an EMBL/GenBank/DDBJ whole genome shotgun (WGS) entry which is preliminary data.</text>
</comment>
<keyword evidence="3" id="KW-1185">Reference proteome</keyword>
<feature type="region of interest" description="Disordered" evidence="1">
    <location>
        <begin position="1"/>
        <end position="27"/>
    </location>
</feature>
<accession>A0A9W9ZVB6</accession>
<protein>
    <submittedName>
        <fullName evidence="2">Uncharacterized protein</fullName>
    </submittedName>
</protein>